<dbReference type="InterPro" id="IPR029018">
    <property type="entry name" value="Hex-like_dom2"/>
</dbReference>
<evidence type="ECO:0000256" key="3">
    <source>
        <dbReference type="ARBA" id="ARBA00012663"/>
    </source>
</evidence>
<comment type="catalytic activity">
    <reaction evidence="1">
        <text>Hydrolysis of terminal non-reducing N-acetyl-D-hexosamine residues in N-acetyl-beta-D-hexosaminides.</text>
        <dbReference type="EC" id="3.2.1.52"/>
    </reaction>
</comment>
<sequence length="763" mass="86001">MKSRDNFEHPHSSCSAYSSSALEMCSCSSSCSCDSEMCFRERERGRGSSRTLAYFSKTSHIYVISSLLFISVYIQLIPLTNCDASPALRHSNHEKAAVPQFGDSSNNGRSGSSDSTTTSIHHVHAGIAKRLASTVGASSGLSAATSPRPNLELSISPRQLQKDGQPSFDSPWTWRCSDGISCQRQLANGTEPRVSLNVCWLTCGEYGALWPQPTIKTFMGTHLVGFHAQNAEVVAINAPHKAVKAMLGYAGNVLLDHLFRMSPKDDDVSPGQSNRGFEQNYLAITLTAQNTDTRISLGTDESYNLTISALYGSGGTQVNVDIVGATYFGVRHGLETLGQLIAYDEFNKCLRIVKEAAIEDRPAFAYRGLMIDTSRNFIPILYLKRMVDAMSYNRMNMLHWHISDTNSFPFYSKRIPHMTTYGAYSKSQIYTPKDVKELVLYARLRGVKIIPELDAPAHAGNGWQWGPEEGLGDLALCVNAEPWRSYCGQPPCGQLNPINNYTYLVLRELYSDFLEVFDKDVFHMGGDEVFFQCWYYHTEIRNWLHSRGTHDLMDLWGEFQQKAFARLIEANGGHYIKPIVWTSDMTSRGRQHLSPNDYIIQIWTGSSHSDVREILQEKYKVIFSNVDAAYLDHGYGSWLGRDHMWTIKTWQNLYDNDLIKITEYHLGSNATYHVLAAGQILGGEATLWAEKVDQHNMEMKLWPRSAAFAERLWSSPRNRSNSVYPRLLHHRARMVRRGIHADRLQPESCHQISGYCSDPSSRL</sequence>
<comment type="caution">
    <text evidence="10">The sequence shown here is derived from an EMBL/GenBank/DDBJ whole genome shotgun (WGS) entry which is preliminary data.</text>
</comment>
<evidence type="ECO:0000313" key="10">
    <source>
        <dbReference type="EMBL" id="CAL8095475.1"/>
    </source>
</evidence>
<accession>A0ABP1QA75</accession>
<reference evidence="10 11" key="1">
    <citation type="submission" date="2024-08" db="EMBL/GenBank/DDBJ databases">
        <authorList>
            <person name="Cucini C."/>
            <person name="Frati F."/>
        </authorList>
    </citation>
    <scope>NUCLEOTIDE SEQUENCE [LARGE SCALE GENOMIC DNA]</scope>
</reference>
<comment type="similarity">
    <text evidence="2">Belongs to the glycosyl hydrolase 20 family.</text>
</comment>
<dbReference type="SUPFAM" id="SSF51445">
    <property type="entry name" value="(Trans)glycosidases"/>
    <property type="match status" value="1"/>
</dbReference>
<dbReference type="Gene3D" id="3.20.20.80">
    <property type="entry name" value="Glycosidases"/>
    <property type="match status" value="1"/>
</dbReference>
<dbReference type="SUPFAM" id="SSF55545">
    <property type="entry name" value="beta-N-acetylhexosaminidase-like domain"/>
    <property type="match status" value="1"/>
</dbReference>
<evidence type="ECO:0000259" key="9">
    <source>
        <dbReference type="Pfam" id="PF14845"/>
    </source>
</evidence>
<evidence type="ECO:0000259" key="8">
    <source>
        <dbReference type="Pfam" id="PF00728"/>
    </source>
</evidence>
<dbReference type="InterPro" id="IPR025705">
    <property type="entry name" value="Beta_hexosaminidase_sua/sub"/>
</dbReference>
<evidence type="ECO:0000256" key="7">
    <source>
        <dbReference type="SAM" id="MobiDB-lite"/>
    </source>
</evidence>
<feature type="compositionally biased region" description="Low complexity" evidence="7">
    <location>
        <begin position="102"/>
        <end position="118"/>
    </location>
</feature>
<feature type="domain" description="Glycoside hydrolase family 20 catalytic" evidence="8">
    <location>
        <begin position="364"/>
        <end position="715"/>
    </location>
</feature>
<name>A0ABP1QA75_9HEXA</name>
<dbReference type="EC" id="3.2.1.52" evidence="3"/>
<dbReference type="InterPro" id="IPR015883">
    <property type="entry name" value="Glyco_hydro_20_cat"/>
</dbReference>
<evidence type="ECO:0000256" key="4">
    <source>
        <dbReference type="ARBA" id="ARBA00022801"/>
    </source>
</evidence>
<feature type="region of interest" description="Disordered" evidence="7">
    <location>
        <begin position="97"/>
        <end position="118"/>
    </location>
</feature>
<dbReference type="Pfam" id="PF14845">
    <property type="entry name" value="Glycohydro_20b2"/>
    <property type="match status" value="1"/>
</dbReference>
<protein>
    <recommendedName>
        <fullName evidence="3">beta-N-acetylhexosaminidase</fullName>
        <ecNumber evidence="3">3.2.1.52</ecNumber>
    </recommendedName>
</protein>
<dbReference type="InterPro" id="IPR029019">
    <property type="entry name" value="HEX_eukaryotic_N"/>
</dbReference>
<organism evidence="10 11">
    <name type="scientific">Orchesella dallaii</name>
    <dbReference type="NCBI Taxonomy" id="48710"/>
    <lineage>
        <taxon>Eukaryota</taxon>
        <taxon>Metazoa</taxon>
        <taxon>Ecdysozoa</taxon>
        <taxon>Arthropoda</taxon>
        <taxon>Hexapoda</taxon>
        <taxon>Collembola</taxon>
        <taxon>Entomobryomorpha</taxon>
        <taxon>Entomobryoidea</taxon>
        <taxon>Orchesellidae</taxon>
        <taxon>Orchesellinae</taxon>
        <taxon>Orchesella</taxon>
    </lineage>
</organism>
<dbReference type="CDD" id="cd06562">
    <property type="entry name" value="GH20_HexA_HexB-like"/>
    <property type="match status" value="1"/>
</dbReference>
<keyword evidence="5" id="KW-0325">Glycoprotein</keyword>
<dbReference type="Pfam" id="PF00728">
    <property type="entry name" value="Glyco_hydro_20"/>
    <property type="match status" value="1"/>
</dbReference>
<proteinExistence type="inferred from homology"/>
<dbReference type="InterPro" id="IPR017853">
    <property type="entry name" value="GH"/>
</dbReference>
<evidence type="ECO:0000256" key="2">
    <source>
        <dbReference type="ARBA" id="ARBA00006285"/>
    </source>
</evidence>
<evidence type="ECO:0000256" key="1">
    <source>
        <dbReference type="ARBA" id="ARBA00001231"/>
    </source>
</evidence>
<dbReference type="PANTHER" id="PTHR22600">
    <property type="entry name" value="BETA-HEXOSAMINIDASE"/>
    <property type="match status" value="1"/>
</dbReference>
<evidence type="ECO:0000256" key="5">
    <source>
        <dbReference type="ARBA" id="ARBA00023180"/>
    </source>
</evidence>
<dbReference type="PANTHER" id="PTHR22600:SF42">
    <property type="entry name" value="BETA-N-ACETYLHEXOSAMINIDASE"/>
    <property type="match status" value="1"/>
</dbReference>
<evidence type="ECO:0000313" key="11">
    <source>
        <dbReference type="Proteomes" id="UP001642540"/>
    </source>
</evidence>
<dbReference type="EMBL" id="CAXLJM020000027">
    <property type="protein sequence ID" value="CAL8095475.1"/>
    <property type="molecule type" value="Genomic_DNA"/>
</dbReference>
<dbReference type="PRINTS" id="PR00738">
    <property type="entry name" value="GLHYDRLASE20"/>
</dbReference>
<dbReference type="Gene3D" id="3.30.379.10">
    <property type="entry name" value="Chitobiase/beta-hexosaminidase domain 2-like"/>
    <property type="match status" value="1"/>
</dbReference>
<feature type="domain" description="Beta-hexosaminidase eukaryotic type N-terminal" evidence="9">
    <location>
        <begin position="209"/>
        <end position="340"/>
    </location>
</feature>
<evidence type="ECO:0000256" key="6">
    <source>
        <dbReference type="ARBA" id="ARBA00023295"/>
    </source>
</evidence>
<keyword evidence="11" id="KW-1185">Reference proteome</keyword>
<dbReference type="Proteomes" id="UP001642540">
    <property type="component" value="Unassembled WGS sequence"/>
</dbReference>
<gene>
    <name evidence="10" type="ORF">ODALV1_LOCUS9097</name>
</gene>
<keyword evidence="6" id="KW-0326">Glycosidase</keyword>
<keyword evidence="4" id="KW-0378">Hydrolase</keyword>